<dbReference type="GO" id="GO:0051082">
    <property type="term" value="F:unfolded protein binding"/>
    <property type="evidence" value="ECO:0007669"/>
    <property type="project" value="TreeGrafter"/>
</dbReference>
<dbReference type="PROSITE" id="PS51392">
    <property type="entry name" value="KEN"/>
    <property type="match status" value="1"/>
</dbReference>
<dbReference type="GO" id="GO:0004674">
    <property type="term" value="F:protein serine/threonine kinase activity"/>
    <property type="evidence" value="ECO:0007669"/>
    <property type="project" value="InterPro"/>
</dbReference>
<dbReference type="InterPro" id="IPR045133">
    <property type="entry name" value="IRE1/2-like"/>
</dbReference>
<protein>
    <recommendedName>
        <fullName evidence="8">Protein kinase domain-containing protein</fullName>
    </recommendedName>
</protein>
<feature type="domain" description="Protein kinase" evidence="4">
    <location>
        <begin position="1"/>
        <end position="274"/>
    </location>
</feature>
<keyword evidence="2" id="KW-0547">Nucleotide-binding</keyword>
<dbReference type="Gene3D" id="1.10.510.10">
    <property type="entry name" value="Transferase(Phosphotransferase) domain 1"/>
    <property type="match status" value="1"/>
</dbReference>
<dbReference type="PANTHER" id="PTHR13954">
    <property type="entry name" value="IRE1-RELATED"/>
    <property type="match status" value="1"/>
</dbReference>
<comment type="caution">
    <text evidence="6">The sequence shown here is derived from an EMBL/GenBank/DDBJ whole genome shotgun (WGS) entry which is preliminary data.</text>
</comment>
<dbReference type="AlphaFoldDB" id="A0AAW1P7G8"/>
<dbReference type="GO" id="GO:0004521">
    <property type="term" value="F:RNA endonuclease activity"/>
    <property type="evidence" value="ECO:0007669"/>
    <property type="project" value="InterPro"/>
</dbReference>
<dbReference type="GO" id="GO:0005524">
    <property type="term" value="F:ATP binding"/>
    <property type="evidence" value="ECO:0007669"/>
    <property type="project" value="UniProtKB-KW"/>
</dbReference>
<keyword evidence="3" id="KW-0067">ATP-binding</keyword>
<evidence type="ECO:0000313" key="7">
    <source>
        <dbReference type="Proteomes" id="UP001465755"/>
    </source>
</evidence>
<evidence type="ECO:0008006" key="8">
    <source>
        <dbReference type="Google" id="ProtNLM"/>
    </source>
</evidence>
<dbReference type="InterPro" id="IPR010513">
    <property type="entry name" value="KEN_dom"/>
</dbReference>
<keyword evidence="7" id="KW-1185">Reference proteome</keyword>
<sequence>MLWPEVQQSWLLPRQRPLRQTVAAAGLLAEYRGQHIAVKKVRKDTHPNVDRAAQTYYLLPVHSNIVTLYDWREDVDYVCLQEELCSLPFTALLHPPRGWPHLWDASGHAKPQCYQVLQDVVQGICHLHNNKLVLGSLPPSRIMVTDALEGRICGIENCHKIPSGRDYVDIVSTGGSRAWSSPEQDKPAGQRCSIDESSNTFLCGLVAHYMVSGGHHPFGDVGGRTEKMRKGLIELHSTLKEHNSALARNLIMAMLRQNPADRPSLTACLAHPVFWAPKRCLDFLIEFSAWLEHAAAPWQQQAVEGLASDVFRGGWDQRLDGDLLDNLETHRWYDYGSLRQLLQAIRNKVVHHRELPHVLRQTLGECPDGYWSTRMRSTTSGYQVT</sequence>
<accession>A0AAW1P7G8</accession>
<evidence type="ECO:0000256" key="3">
    <source>
        <dbReference type="ARBA" id="ARBA00022840"/>
    </source>
</evidence>
<name>A0AAW1P7G8_9CHLO</name>
<evidence type="ECO:0000313" key="6">
    <source>
        <dbReference type="EMBL" id="KAK9805855.1"/>
    </source>
</evidence>
<dbReference type="SMART" id="SM00220">
    <property type="entry name" value="S_TKc"/>
    <property type="match status" value="1"/>
</dbReference>
<dbReference type="GO" id="GO:0006397">
    <property type="term" value="P:mRNA processing"/>
    <property type="evidence" value="ECO:0007669"/>
    <property type="project" value="InterPro"/>
</dbReference>
<dbReference type="Gene3D" id="1.20.1440.180">
    <property type="entry name" value="KEN domain"/>
    <property type="match status" value="1"/>
</dbReference>
<dbReference type="InterPro" id="IPR011009">
    <property type="entry name" value="Kinase-like_dom_sf"/>
</dbReference>
<dbReference type="InterPro" id="IPR000719">
    <property type="entry name" value="Prot_kinase_dom"/>
</dbReference>
<dbReference type="SUPFAM" id="SSF56112">
    <property type="entry name" value="Protein kinase-like (PK-like)"/>
    <property type="match status" value="1"/>
</dbReference>
<gene>
    <name evidence="6" type="ORF">WJX73_008366</name>
</gene>
<dbReference type="InterPro" id="IPR038357">
    <property type="entry name" value="KEN_sf"/>
</dbReference>
<dbReference type="GO" id="GO:1990604">
    <property type="term" value="C:IRE1-TRAF2-ASK1 complex"/>
    <property type="evidence" value="ECO:0007669"/>
    <property type="project" value="TreeGrafter"/>
</dbReference>
<evidence type="ECO:0000256" key="2">
    <source>
        <dbReference type="ARBA" id="ARBA00022741"/>
    </source>
</evidence>
<dbReference type="Pfam" id="PF06479">
    <property type="entry name" value="Ribonuc_2-5A"/>
    <property type="match status" value="1"/>
</dbReference>
<dbReference type="PANTHER" id="PTHR13954:SF6">
    <property type="entry name" value="NON-SPECIFIC SERINE_THREONINE PROTEIN KINASE"/>
    <property type="match status" value="1"/>
</dbReference>
<keyword evidence="1" id="KW-0732">Signal</keyword>
<feature type="domain" description="KEN" evidence="5">
    <location>
        <begin position="277"/>
        <end position="385"/>
    </location>
</feature>
<dbReference type="PROSITE" id="PS50011">
    <property type="entry name" value="PROTEIN_KINASE_DOM"/>
    <property type="match status" value="1"/>
</dbReference>
<dbReference type="EMBL" id="JALJOQ010000041">
    <property type="protein sequence ID" value="KAK9805855.1"/>
    <property type="molecule type" value="Genomic_DNA"/>
</dbReference>
<evidence type="ECO:0000256" key="1">
    <source>
        <dbReference type="ARBA" id="ARBA00022729"/>
    </source>
</evidence>
<proteinExistence type="predicted"/>
<dbReference type="GO" id="GO:0036498">
    <property type="term" value="P:IRE1-mediated unfolded protein response"/>
    <property type="evidence" value="ECO:0007669"/>
    <property type="project" value="TreeGrafter"/>
</dbReference>
<evidence type="ECO:0000259" key="4">
    <source>
        <dbReference type="PROSITE" id="PS50011"/>
    </source>
</evidence>
<dbReference type="Pfam" id="PF00069">
    <property type="entry name" value="Pkinase"/>
    <property type="match status" value="1"/>
</dbReference>
<reference evidence="6 7" key="1">
    <citation type="journal article" date="2024" name="Nat. Commun.">
        <title>Phylogenomics reveals the evolutionary origins of lichenization in chlorophyte algae.</title>
        <authorList>
            <person name="Puginier C."/>
            <person name="Libourel C."/>
            <person name="Otte J."/>
            <person name="Skaloud P."/>
            <person name="Haon M."/>
            <person name="Grisel S."/>
            <person name="Petersen M."/>
            <person name="Berrin J.G."/>
            <person name="Delaux P.M."/>
            <person name="Dal Grande F."/>
            <person name="Keller J."/>
        </authorList>
    </citation>
    <scope>NUCLEOTIDE SEQUENCE [LARGE SCALE GENOMIC DNA]</scope>
    <source>
        <strain evidence="6 7">SAG 2036</strain>
    </source>
</reference>
<dbReference type="Proteomes" id="UP001465755">
    <property type="component" value="Unassembled WGS sequence"/>
</dbReference>
<evidence type="ECO:0000259" key="5">
    <source>
        <dbReference type="PROSITE" id="PS51392"/>
    </source>
</evidence>
<organism evidence="6 7">
    <name type="scientific">Symbiochloris irregularis</name>
    <dbReference type="NCBI Taxonomy" id="706552"/>
    <lineage>
        <taxon>Eukaryota</taxon>
        <taxon>Viridiplantae</taxon>
        <taxon>Chlorophyta</taxon>
        <taxon>core chlorophytes</taxon>
        <taxon>Trebouxiophyceae</taxon>
        <taxon>Trebouxiales</taxon>
        <taxon>Trebouxiaceae</taxon>
        <taxon>Symbiochloris</taxon>
    </lineage>
</organism>